<dbReference type="PANTHER" id="PTHR24160">
    <property type="entry name" value="ANKYRIN REPEAT DOMAIN-CONTAINING PROTEIN 53"/>
    <property type="match status" value="1"/>
</dbReference>
<evidence type="ECO:0000256" key="2">
    <source>
        <dbReference type="SAM" id="MobiDB-lite"/>
    </source>
</evidence>
<keyword evidence="4" id="KW-1185">Reference proteome</keyword>
<evidence type="ECO:0000256" key="1">
    <source>
        <dbReference type="PROSITE-ProRule" id="PRU00023"/>
    </source>
</evidence>
<comment type="caution">
    <text evidence="3">The sequence shown here is derived from an EMBL/GenBank/DDBJ whole genome shotgun (WGS) entry which is preliminary data.</text>
</comment>
<dbReference type="EMBL" id="JAGKHQ010000015">
    <property type="protein sequence ID" value="KAG7496957.1"/>
    <property type="molecule type" value="Genomic_DNA"/>
</dbReference>
<sequence>MEPVNKSREMGRGKRKTRKLPCTDLPDRHAPPAVDVEKLDVSVNSQGLSALHLSSLYGQLDALQRLAVSSLQGQINGSDPQGRRPIHMVMSWRSAPNTSACLRCLLEHGADVNIATDGGQTPLHVAASEGLLDCTQTLVQAGADVTSQDSMGHTPLDLARIWCHREIARYLKSCMWEVEKKKEMKERKLAHALYRELIITAKVNDGNKGTLIDEKMAEWAKKKGFPHLKDYSPKVSVSQYHMQCLSSNQDGSDRKATKGLRKNQRKVQQEITFSKSPAATEPEIVDRQQRTAFSELDLWGSVTVWRDSSSSLPHYTTKWDTVPHTAPDLPLDVLKKVLFPRAFPSRIFSPQHFQPQNIEEVQHKGSPKGRSSSPWTEVAMHMAEVLEPGHY</sequence>
<reference evidence="3 4" key="1">
    <citation type="journal article" date="2021" name="Sci. Rep.">
        <title>Chromosome anchoring in Senegalese sole (Solea senegalensis) reveals sex-associated markers and genome rearrangements in flatfish.</title>
        <authorList>
            <person name="Guerrero-Cozar I."/>
            <person name="Gomez-Garrido J."/>
            <person name="Berbel C."/>
            <person name="Martinez-Blanch J.F."/>
            <person name="Alioto T."/>
            <person name="Claros M.G."/>
            <person name="Gagnaire P.A."/>
            <person name="Manchado M."/>
        </authorList>
    </citation>
    <scope>NUCLEOTIDE SEQUENCE [LARGE SCALE GENOMIC DNA]</scope>
    <source>
        <strain evidence="3">Sse05_10M</strain>
    </source>
</reference>
<dbReference type="Proteomes" id="UP000693946">
    <property type="component" value="Linkage Group LG3"/>
</dbReference>
<evidence type="ECO:0000313" key="3">
    <source>
        <dbReference type="EMBL" id="KAG7496957.1"/>
    </source>
</evidence>
<dbReference type="AlphaFoldDB" id="A0AAV6QV75"/>
<dbReference type="InterPro" id="IPR002110">
    <property type="entry name" value="Ankyrin_rpt"/>
</dbReference>
<gene>
    <name evidence="3" type="ORF">JOB18_028839</name>
</gene>
<dbReference type="GO" id="GO:0000922">
    <property type="term" value="C:spindle pole"/>
    <property type="evidence" value="ECO:0007669"/>
    <property type="project" value="TreeGrafter"/>
</dbReference>
<accession>A0AAV6QV75</accession>
<dbReference type="Pfam" id="PF12796">
    <property type="entry name" value="Ank_2"/>
    <property type="match status" value="1"/>
</dbReference>
<name>A0AAV6QV75_SOLSE</name>
<keyword evidence="1" id="KW-0040">ANK repeat</keyword>
<dbReference type="GO" id="GO:1902412">
    <property type="term" value="P:regulation of mitotic cytokinesis"/>
    <property type="evidence" value="ECO:0007669"/>
    <property type="project" value="InterPro"/>
</dbReference>
<dbReference type="GO" id="GO:0007080">
    <property type="term" value="P:mitotic metaphase chromosome alignment"/>
    <property type="evidence" value="ECO:0007669"/>
    <property type="project" value="TreeGrafter"/>
</dbReference>
<dbReference type="GO" id="GO:0031116">
    <property type="term" value="P:positive regulation of microtubule polymerization"/>
    <property type="evidence" value="ECO:0007669"/>
    <property type="project" value="TreeGrafter"/>
</dbReference>
<dbReference type="SMART" id="SM00248">
    <property type="entry name" value="ANK"/>
    <property type="match status" value="4"/>
</dbReference>
<feature type="region of interest" description="Disordered" evidence="2">
    <location>
        <begin position="1"/>
        <end position="31"/>
    </location>
</feature>
<proteinExistence type="predicted"/>
<dbReference type="GO" id="GO:0060236">
    <property type="term" value="P:regulation of mitotic spindle organization"/>
    <property type="evidence" value="ECO:0007669"/>
    <property type="project" value="TreeGrafter"/>
</dbReference>
<dbReference type="PROSITE" id="PS50088">
    <property type="entry name" value="ANK_REPEAT"/>
    <property type="match status" value="2"/>
</dbReference>
<feature type="repeat" description="ANK" evidence="1">
    <location>
        <begin position="81"/>
        <end position="117"/>
    </location>
</feature>
<evidence type="ECO:0000313" key="4">
    <source>
        <dbReference type="Proteomes" id="UP000693946"/>
    </source>
</evidence>
<protein>
    <submittedName>
        <fullName evidence="3">Ankyrin repeat domain-containing protein 53</fullName>
    </submittedName>
</protein>
<organism evidence="3 4">
    <name type="scientific">Solea senegalensis</name>
    <name type="common">Senegalese sole</name>
    <dbReference type="NCBI Taxonomy" id="28829"/>
    <lineage>
        <taxon>Eukaryota</taxon>
        <taxon>Metazoa</taxon>
        <taxon>Chordata</taxon>
        <taxon>Craniata</taxon>
        <taxon>Vertebrata</taxon>
        <taxon>Euteleostomi</taxon>
        <taxon>Actinopterygii</taxon>
        <taxon>Neopterygii</taxon>
        <taxon>Teleostei</taxon>
        <taxon>Neoteleostei</taxon>
        <taxon>Acanthomorphata</taxon>
        <taxon>Carangaria</taxon>
        <taxon>Pleuronectiformes</taxon>
        <taxon>Pleuronectoidei</taxon>
        <taxon>Soleidae</taxon>
        <taxon>Solea</taxon>
    </lineage>
</organism>
<dbReference type="PANTHER" id="PTHR24160:SF1">
    <property type="entry name" value="ANKYRIN REPEAT DOMAIN-CONTAINING PROTEIN 53"/>
    <property type="match status" value="1"/>
</dbReference>
<feature type="compositionally biased region" description="Basic and acidic residues" evidence="2">
    <location>
        <begin position="1"/>
        <end position="12"/>
    </location>
</feature>
<dbReference type="PROSITE" id="PS50297">
    <property type="entry name" value="ANK_REP_REGION"/>
    <property type="match status" value="1"/>
</dbReference>
<feature type="repeat" description="ANK" evidence="1">
    <location>
        <begin position="118"/>
        <end position="150"/>
    </location>
</feature>
<dbReference type="InterPro" id="IPR042335">
    <property type="entry name" value="ANKRD53"/>
</dbReference>